<evidence type="ECO:0000256" key="5">
    <source>
        <dbReference type="SAM" id="MobiDB-lite"/>
    </source>
</evidence>
<organism evidence="6 7">
    <name type="scientific">Tilletiaria anomala (strain ATCC 24038 / CBS 436.72 / UBC 951)</name>
    <dbReference type="NCBI Taxonomy" id="1037660"/>
    <lineage>
        <taxon>Eukaryota</taxon>
        <taxon>Fungi</taxon>
        <taxon>Dikarya</taxon>
        <taxon>Basidiomycota</taxon>
        <taxon>Ustilaginomycotina</taxon>
        <taxon>Exobasidiomycetes</taxon>
        <taxon>Georgefischeriales</taxon>
        <taxon>Tilletiariaceae</taxon>
        <taxon>Tilletiaria</taxon>
    </lineage>
</organism>
<evidence type="ECO:0000313" key="7">
    <source>
        <dbReference type="Proteomes" id="UP000027361"/>
    </source>
</evidence>
<feature type="region of interest" description="Disordered" evidence="5">
    <location>
        <begin position="535"/>
        <end position="573"/>
    </location>
</feature>
<dbReference type="Gene3D" id="6.20.50.20">
    <property type="match status" value="1"/>
</dbReference>
<feature type="compositionally biased region" description="Polar residues" evidence="5">
    <location>
        <begin position="67"/>
        <end position="81"/>
    </location>
</feature>
<feature type="compositionally biased region" description="Basic and acidic residues" evidence="5">
    <location>
        <begin position="171"/>
        <end position="180"/>
    </location>
</feature>
<evidence type="ECO:0000256" key="2">
    <source>
        <dbReference type="ARBA" id="ARBA00022723"/>
    </source>
</evidence>
<gene>
    <name evidence="6" type="ORF">K437DRAFT_275164</name>
</gene>
<dbReference type="PANTHER" id="PTHR14742:SF0">
    <property type="entry name" value="RIBONUCLEASE P PROTEIN SUBUNIT P21"/>
    <property type="match status" value="1"/>
</dbReference>
<dbReference type="InterPro" id="IPR007175">
    <property type="entry name" value="Rpr2/Snm1/Rpp21"/>
</dbReference>
<feature type="compositionally biased region" description="Polar residues" evidence="5">
    <location>
        <begin position="539"/>
        <end position="550"/>
    </location>
</feature>
<keyword evidence="3" id="KW-0862">Zinc</keyword>
<dbReference type="AlphaFoldDB" id="A0A066VQ64"/>
<comment type="caution">
    <text evidence="6">The sequence shown here is derived from an EMBL/GenBank/DDBJ whole genome shotgun (WGS) entry which is preliminary data.</text>
</comment>
<name>A0A066VQ64_TILAU</name>
<dbReference type="Pfam" id="PF04032">
    <property type="entry name" value="Rpr2"/>
    <property type="match status" value="1"/>
</dbReference>
<dbReference type="STRING" id="1037660.A0A066VQ64"/>
<feature type="region of interest" description="Disordered" evidence="5">
    <location>
        <begin position="1"/>
        <end position="136"/>
    </location>
</feature>
<evidence type="ECO:0000313" key="6">
    <source>
        <dbReference type="EMBL" id="KDN42393.1"/>
    </source>
</evidence>
<dbReference type="HOGENOM" id="CLU_434895_0_0_1"/>
<dbReference type="GO" id="GO:0008033">
    <property type="term" value="P:tRNA processing"/>
    <property type="evidence" value="ECO:0007669"/>
    <property type="project" value="UniProtKB-KW"/>
</dbReference>
<evidence type="ECO:0000256" key="1">
    <source>
        <dbReference type="ARBA" id="ARBA00022694"/>
    </source>
</evidence>
<dbReference type="GO" id="GO:0005655">
    <property type="term" value="C:nucleolar ribonuclease P complex"/>
    <property type="evidence" value="ECO:0007669"/>
    <property type="project" value="TreeGrafter"/>
</dbReference>
<dbReference type="OrthoDB" id="128536at2759"/>
<reference evidence="6 7" key="1">
    <citation type="submission" date="2014-05" db="EMBL/GenBank/DDBJ databases">
        <title>Draft genome sequence of a rare smut relative, Tilletiaria anomala UBC 951.</title>
        <authorList>
            <consortium name="DOE Joint Genome Institute"/>
            <person name="Toome M."/>
            <person name="Kuo A."/>
            <person name="Henrissat B."/>
            <person name="Lipzen A."/>
            <person name="Tritt A."/>
            <person name="Yoshinaga Y."/>
            <person name="Zane M."/>
            <person name="Barry K."/>
            <person name="Grigoriev I.V."/>
            <person name="Spatafora J.W."/>
            <person name="Aimea M.C."/>
        </authorList>
    </citation>
    <scope>NUCLEOTIDE SEQUENCE [LARGE SCALE GENOMIC DNA]</scope>
    <source>
        <strain evidence="6 7">UBC 951</strain>
    </source>
</reference>
<feature type="compositionally biased region" description="Basic residues" evidence="5">
    <location>
        <begin position="382"/>
        <end position="394"/>
    </location>
</feature>
<dbReference type="GeneID" id="25266611"/>
<evidence type="ECO:0000256" key="3">
    <source>
        <dbReference type="ARBA" id="ARBA00022833"/>
    </source>
</evidence>
<sequence length="629" mass="67255">MGRKRKYGEQAVDGAAVTGGAGGGRQAEAAAVGTELDDDDNWNDRQQPTHVALAPGSGMIQEGGGSAPTSLERTQTLSALASDQRKESRRKGHDRGTPGRQREASDAKGGKGKGKAKANQNMENTKALQEPPIPKTAPNFDAFSTLNNMLQSAMVLTLQAFMYRANPTAPKKVEHKDSHGENAAQSKTHKYDATSDHLAELARRRVGEMKALARKAVISLDPSIKRSICKRCDTLLLPGITDEVRVNESKAHGSVVQHTCAHCGFKRRLPAPPAGTVMDGATSSCSQNRRSDDANGCAFEFDRGETADEGTEGPQAQAENQEIPEMGMETDVGSVQPTSGTSVHVAGAHAHIKPTQTEGLPVFGLGAAATAPTAHHTEGRTSKNRIPQRQRRKAGNLADLVSRRIQQEASLLRVADVPHGTHSSSATGTTSDEGGKKGKRTSNSKVMACDSLLQASLQPTGPLPETLERGIQRARRALFPPGKSREQQEPAASRSHRKSNDTLLLKIYGQPGRAPGPTNNEKRKIAALERRRRIACGSPGNTNNTATMKQTAKAPHNETEHNTRSSRLSLGLPPFHERIKGSGWANRVPDHVLGGADGNSSEIQRLGREEVAARKLHGGHVMITGREPA</sequence>
<feature type="compositionally biased region" description="Basic and acidic residues" evidence="5">
    <location>
        <begin position="94"/>
        <end position="109"/>
    </location>
</feature>
<feature type="region of interest" description="Disordered" evidence="5">
    <location>
        <begin position="476"/>
        <end position="502"/>
    </location>
</feature>
<dbReference type="InParanoid" id="A0A066VQ64"/>
<protein>
    <submittedName>
        <fullName evidence="6">Rpr2-domain-containing protein</fullName>
    </submittedName>
</protein>
<dbReference type="GO" id="GO:0046872">
    <property type="term" value="F:metal ion binding"/>
    <property type="evidence" value="ECO:0007669"/>
    <property type="project" value="UniProtKB-KW"/>
</dbReference>
<keyword evidence="1" id="KW-0819">tRNA processing</keyword>
<feature type="compositionally biased region" description="Low complexity" evidence="5">
    <location>
        <begin position="420"/>
        <end position="431"/>
    </location>
</feature>
<feature type="region of interest" description="Disordered" evidence="5">
    <location>
        <begin position="370"/>
        <end position="397"/>
    </location>
</feature>
<keyword evidence="2" id="KW-0479">Metal-binding</keyword>
<comment type="similarity">
    <text evidence="4">Belongs to the eukaryotic/archaeal RNase P protein component 4 family.</text>
</comment>
<dbReference type="RefSeq" id="XP_013242028.1">
    <property type="nucleotide sequence ID" value="XM_013386574.1"/>
</dbReference>
<dbReference type="PANTHER" id="PTHR14742">
    <property type="entry name" value="RIBONUCLEASE P SUBUNIT P21"/>
    <property type="match status" value="1"/>
</dbReference>
<keyword evidence="7" id="KW-1185">Reference proteome</keyword>
<feature type="region of interest" description="Disordered" evidence="5">
    <location>
        <begin position="412"/>
        <end position="442"/>
    </location>
</feature>
<feature type="region of interest" description="Disordered" evidence="5">
    <location>
        <begin position="169"/>
        <end position="194"/>
    </location>
</feature>
<dbReference type="EMBL" id="JMSN01000070">
    <property type="protein sequence ID" value="KDN42393.1"/>
    <property type="molecule type" value="Genomic_DNA"/>
</dbReference>
<accession>A0A066VQ64</accession>
<dbReference type="Proteomes" id="UP000027361">
    <property type="component" value="Unassembled WGS sequence"/>
</dbReference>
<evidence type="ECO:0000256" key="4">
    <source>
        <dbReference type="ARBA" id="ARBA00038402"/>
    </source>
</evidence>
<proteinExistence type="inferred from homology"/>